<dbReference type="AlphaFoldDB" id="A0A4Y7K7H9"/>
<organism evidence="1 2">
    <name type="scientific">Papaver somniferum</name>
    <name type="common">Opium poppy</name>
    <dbReference type="NCBI Taxonomy" id="3469"/>
    <lineage>
        <taxon>Eukaryota</taxon>
        <taxon>Viridiplantae</taxon>
        <taxon>Streptophyta</taxon>
        <taxon>Embryophyta</taxon>
        <taxon>Tracheophyta</taxon>
        <taxon>Spermatophyta</taxon>
        <taxon>Magnoliopsida</taxon>
        <taxon>Ranunculales</taxon>
        <taxon>Papaveraceae</taxon>
        <taxon>Papaveroideae</taxon>
        <taxon>Papaver</taxon>
    </lineage>
</organism>
<dbReference type="Gramene" id="RZC67955">
    <property type="protein sequence ID" value="RZC67955"/>
    <property type="gene ID" value="C5167_011645"/>
</dbReference>
<name>A0A4Y7K7H9_PAPSO</name>
<proteinExistence type="predicted"/>
<evidence type="ECO:0000313" key="1">
    <source>
        <dbReference type="EMBL" id="RZC67955.1"/>
    </source>
</evidence>
<evidence type="ECO:0000313" key="2">
    <source>
        <dbReference type="Proteomes" id="UP000316621"/>
    </source>
</evidence>
<reference evidence="1 2" key="1">
    <citation type="journal article" date="2018" name="Science">
        <title>The opium poppy genome and morphinan production.</title>
        <authorList>
            <person name="Guo L."/>
            <person name="Winzer T."/>
            <person name="Yang X."/>
            <person name="Li Y."/>
            <person name="Ning Z."/>
            <person name="He Z."/>
            <person name="Teodor R."/>
            <person name="Lu Y."/>
            <person name="Bowser T.A."/>
            <person name="Graham I.A."/>
            <person name="Ye K."/>
        </authorList>
    </citation>
    <scope>NUCLEOTIDE SEQUENCE [LARGE SCALE GENOMIC DNA]</scope>
    <source>
        <strain evidence="2">cv. HN1</strain>
        <tissue evidence="1">Leaves</tissue>
    </source>
</reference>
<gene>
    <name evidence="1" type="ORF">C5167_011645</name>
</gene>
<keyword evidence="2" id="KW-1185">Reference proteome</keyword>
<dbReference type="Proteomes" id="UP000316621">
    <property type="component" value="Chromosome 6"/>
</dbReference>
<sequence length="98" mass="11065">MPGYETAKDVALIRAYCSVTSEPFIGRSMDGRIRRSCESLLRGTAAGGYNVATAYREDQIAYEEDGDHGKRWTHAMVFEILKTQFGGEFNPEIFHRLT</sequence>
<dbReference type="EMBL" id="CM010720">
    <property type="protein sequence ID" value="RZC67955.1"/>
    <property type="molecule type" value="Genomic_DNA"/>
</dbReference>
<accession>A0A4Y7K7H9</accession>
<protein>
    <submittedName>
        <fullName evidence="1">Uncharacterized protein</fullName>
    </submittedName>
</protein>